<dbReference type="InterPro" id="IPR006944">
    <property type="entry name" value="Phage/GTA_portal"/>
</dbReference>
<dbReference type="InterPro" id="IPR006427">
    <property type="entry name" value="Portal_HK97"/>
</dbReference>
<gene>
    <name evidence="1" type="ORF">IAD49_06795</name>
</gene>
<protein>
    <submittedName>
        <fullName evidence="1">Phage portal protein</fullName>
    </submittedName>
</protein>
<dbReference type="Proteomes" id="UP000824087">
    <property type="component" value="Unassembled WGS sequence"/>
</dbReference>
<comment type="caution">
    <text evidence="1">The sequence shown here is derived from an EMBL/GenBank/DDBJ whole genome shotgun (WGS) entry which is preliminary data.</text>
</comment>
<sequence>MKILDKIFKPKNKYDMTEWVKLADFLGIDKHLERDERSEATYFACLKILSEAVGKLPLKLLQKTKKNGVIEARKHNLYNVVRNRPNRYMTATVFKSTIEQCRNHYGNAYVYISGYGKNLQLIPLDSTQVDIWYDDGKLLSDIPDIWYIYNTGEQTYKFSSEEILHFKTSTTFDGIKSLSVREILSTTIQGNQKAQQMQNALYDSGFTAKAVVKYTGDLKDETVKNFLKNIEKYAKGEVDVGKGLIPIPLGTDLTPLTTKLADNEFLELKKYSALQIANAFGIKPVQINDYSKSSYNSSESQNLAFLVETLLYILEQYEEELNYKLLTSEEIKQGYYFKFSTGILLRTDLKTQVESLTKGIANFLYTPNEARAFLDLDAKEGGDKLIGNGSTIEINQIGSQYGAKGTEGGDE</sequence>
<dbReference type="Pfam" id="PF04860">
    <property type="entry name" value="Phage_portal"/>
    <property type="match status" value="1"/>
</dbReference>
<proteinExistence type="predicted"/>
<evidence type="ECO:0000313" key="2">
    <source>
        <dbReference type="Proteomes" id="UP000824087"/>
    </source>
</evidence>
<reference evidence="1" key="2">
    <citation type="journal article" date="2021" name="PeerJ">
        <title>Extensive microbial diversity within the chicken gut microbiome revealed by metagenomics and culture.</title>
        <authorList>
            <person name="Gilroy R."/>
            <person name="Ravi A."/>
            <person name="Getino M."/>
            <person name="Pursley I."/>
            <person name="Horton D.L."/>
            <person name="Alikhan N.F."/>
            <person name="Baker D."/>
            <person name="Gharbi K."/>
            <person name="Hall N."/>
            <person name="Watson M."/>
            <person name="Adriaenssens E.M."/>
            <person name="Foster-Nyarko E."/>
            <person name="Jarju S."/>
            <person name="Secka A."/>
            <person name="Antonio M."/>
            <person name="Oren A."/>
            <person name="Chaudhuri R.R."/>
            <person name="La Ragione R."/>
            <person name="Hildebrand F."/>
            <person name="Pallen M.J."/>
        </authorList>
    </citation>
    <scope>NUCLEOTIDE SEQUENCE</scope>
    <source>
        <strain evidence="1">CHK197-8231</strain>
    </source>
</reference>
<evidence type="ECO:0000313" key="1">
    <source>
        <dbReference type="EMBL" id="HIU23269.1"/>
    </source>
</evidence>
<dbReference type="EMBL" id="DVML01000041">
    <property type="protein sequence ID" value="HIU23269.1"/>
    <property type="molecule type" value="Genomic_DNA"/>
</dbReference>
<reference evidence="1" key="1">
    <citation type="submission" date="2020-10" db="EMBL/GenBank/DDBJ databases">
        <authorList>
            <person name="Gilroy R."/>
        </authorList>
    </citation>
    <scope>NUCLEOTIDE SEQUENCE</scope>
    <source>
        <strain evidence="1">CHK197-8231</strain>
    </source>
</reference>
<accession>A0A9D1HVF0</accession>
<name>A0A9D1HVF0_9BACT</name>
<organism evidence="1 2">
    <name type="scientific">Candidatus Fimihabitans intestinipullorum</name>
    <dbReference type="NCBI Taxonomy" id="2840820"/>
    <lineage>
        <taxon>Bacteria</taxon>
        <taxon>Bacillati</taxon>
        <taxon>Mycoplasmatota</taxon>
        <taxon>Mycoplasmatota incertae sedis</taxon>
        <taxon>Candidatus Fimihabitans</taxon>
    </lineage>
</organism>
<dbReference type="NCBIfam" id="TIGR01537">
    <property type="entry name" value="portal_HK97"/>
    <property type="match status" value="1"/>
</dbReference>
<dbReference type="AlphaFoldDB" id="A0A9D1HVF0"/>